<comment type="caution">
    <text evidence="2">The sequence shown here is derived from an EMBL/GenBank/DDBJ whole genome shotgun (WGS) entry which is preliminary data.</text>
</comment>
<feature type="compositionally biased region" description="Basic and acidic residues" evidence="1">
    <location>
        <begin position="1"/>
        <end position="12"/>
    </location>
</feature>
<name>A0A2T7PMQ9_POMCA</name>
<dbReference type="AlphaFoldDB" id="A0A2T7PMQ9"/>
<organism evidence="2 3">
    <name type="scientific">Pomacea canaliculata</name>
    <name type="common">Golden apple snail</name>
    <dbReference type="NCBI Taxonomy" id="400727"/>
    <lineage>
        <taxon>Eukaryota</taxon>
        <taxon>Metazoa</taxon>
        <taxon>Spiralia</taxon>
        <taxon>Lophotrochozoa</taxon>
        <taxon>Mollusca</taxon>
        <taxon>Gastropoda</taxon>
        <taxon>Caenogastropoda</taxon>
        <taxon>Architaenioglossa</taxon>
        <taxon>Ampullarioidea</taxon>
        <taxon>Ampullariidae</taxon>
        <taxon>Pomacea</taxon>
    </lineage>
</organism>
<proteinExistence type="predicted"/>
<evidence type="ECO:0000313" key="3">
    <source>
        <dbReference type="Proteomes" id="UP000245119"/>
    </source>
</evidence>
<evidence type="ECO:0000313" key="2">
    <source>
        <dbReference type="EMBL" id="PVD34699.1"/>
    </source>
</evidence>
<sequence>MENLEKSIEKESTAASNYSSTSLANKNKDSRNKAQDKIRCQLLSEFTDAYIIPSEKNENTQSRPFPSEFQKKMEDLIGPSELNNKELETDKSSILLKIINQLKPCKTSCQSLVQPEPSEAKTVEKRPSKRDNILCNMFEEPKTLIKSRRYISSKEDAQFPVLDDGDFM</sequence>
<accession>A0A2T7PMQ9</accession>
<reference evidence="2 3" key="1">
    <citation type="submission" date="2018-04" db="EMBL/GenBank/DDBJ databases">
        <title>The genome of golden apple snail Pomacea canaliculata provides insight into stress tolerance and invasive adaptation.</title>
        <authorList>
            <person name="Liu C."/>
            <person name="Liu B."/>
            <person name="Ren Y."/>
            <person name="Zhang Y."/>
            <person name="Wang H."/>
            <person name="Li S."/>
            <person name="Jiang F."/>
            <person name="Yin L."/>
            <person name="Zhang G."/>
            <person name="Qian W."/>
            <person name="Fan W."/>
        </authorList>
    </citation>
    <scope>NUCLEOTIDE SEQUENCE [LARGE SCALE GENOMIC DNA]</scope>
    <source>
        <strain evidence="2">SZHN2017</strain>
        <tissue evidence="2">Muscle</tissue>
    </source>
</reference>
<dbReference type="Proteomes" id="UP000245119">
    <property type="component" value="Linkage Group LG3"/>
</dbReference>
<gene>
    <name evidence="2" type="ORF">C0Q70_05976</name>
</gene>
<evidence type="ECO:0000256" key="1">
    <source>
        <dbReference type="SAM" id="MobiDB-lite"/>
    </source>
</evidence>
<keyword evidence="3" id="KW-1185">Reference proteome</keyword>
<feature type="compositionally biased region" description="Polar residues" evidence="1">
    <location>
        <begin position="13"/>
        <end position="25"/>
    </location>
</feature>
<protein>
    <submittedName>
        <fullName evidence="2">Uncharacterized protein</fullName>
    </submittedName>
</protein>
<feature type="region of interest" description="Disordered" evidence="1">
    <location>
        <begin position="1"/>
        <end position="34"/>
    </location>
</feature>
<dbReference type="EMBL" id="PZQS01000003">
    <property type="protein sequence ID" value="PVD34699.1"/>
    <property type="molecule type" value="Genomic_DNA"/>
</dbReference>